<dbReference type="InterPro" id="IPR011708">
    <property type="entry name" value="DNA_pol3_alpha_NTPase_dom"/>
</dbReference>
<accession>A0A1G7GG12</accession>
<name>A0A1G7GG12_9SPHI</name>
<dbReference type="AlphaFoldDB" id="A0A1G7GG12"/>
<sequence length="138" mass="15745">MSTFRSRSILRELGKVYGLPKGDIDRLVRDPGNMLNKNEVTSLIISIYDLMEDFPNQRTIHACGVIISELPLTCYSALDYPPKGMPTVQYDMHLAEDIGFEKFDILSQRGIGHIKDCREIVKQNQGIGIDINNPRRFF</sequence>
<evidence type="ECO:0000313" key="3">
    <source>
        <dbReference type="Proteomes" id="UP000199072"/>
    </source>
</evidence>
<proteinExistence type="predicted"/>
<dbReference type="Proteomes" id="UP000199072">
    <property type="component" value="Unassembled WGS sequence"/>
</dbReference>
<keyword evidence="3" id="KW-1185">Reference proteome</keyword>
<dbReference type="Pfam" id="PF07733">
    <property type="entry name" value="DNA_pol3_alpha"/>
    <property type="match status" value="1"/>
</dbReference>
<dbReference type="EMBL" id="FNAI01000010">
    <property type="protein sequence ID" value="SDE87013.1"/>
    <property type="molecule type" value="Genomic_DNA"/>
</dbReference>
<evidence type="ECO:0000259" key="1">
    <source>
        <dbReference type="Pfam" id="PF07733"/>
    </source>
</evidence>
<dbReference type="PANTHER" id="PTHR32294">
    <property type="entry name" value="DNA POLYMERASE III SUBUNIT ALPHA"/>
    <property type="match status" value="1"/>
</dbReference>
<gene>
    <name evidence="2" type="ORF">SAMN05216464_110125</name>
</gene>
<dbReference type="RefSeq" id="WP_205411320.1">
    <property type="nucleotide sequence ID" value="NZ_FNAI01000010.1"/>
</dbReference>
<organism evidence="2 3">
    <name type="scientific">Mucilaginibacter pineti</name>
    <dbReference type="NCBI Taxonomy" id="1391627"/>
    <lineage>
        <taxon>Bacteria</taxon>
        <taxon>Pseudomonadati</taxon>
        <taxon>Bacteroidota</taxon>
        <taxon>Sphingobacteriia</taxon>
        <taxon>Sphingobacteriales</taxon>
        <taxon>Sphingobacteriaceae</taxon>
        <taxon>Mucilaginibacter</taxon>
    </lineage>
</organism>
<protein>
    <submittedName>
        <fullName evidence="2">DNA polymerase-3 subunit alpha</fullName>
    </submittedName>
</protein>
<dbReference type="GO" id="GO:0008408">
    <property type="term" value="F:3'-5' exonuclease activity"/>
    <property type="evidence" value="ECO:0007669"/>
    <property type="project" value="InterPro"/>
</dbReference>
<evidence type="ECO:0000313" key="2">
    <source>
        <dbReference type="EMBL" id="SDE87013.1"/>
    </source>
</evidence>
<dbReference type="InterPro" id="IPR004805">
    <property type="entry name" value="DnaE2/DnaE/PolC"/>
</dbReference>
<reference evidence="2 3" key="1">
    <citation type="submission" date="2016-10" db="EMBL/GenBank/DDBJ databases">
        <authorList>
            <person name="de Groot N.N."/>
        </authorList>
    </citation>
    <scope>NUCLEOTIDE SEQUENCE [LARGE SCALE GENOMIC DNA]</scope>
    <source>
        <strain evidence="2 3">47C3B</strain>
    </source>
</reference>
<dbReference type="STRING" id="1391627.SAMN05216464_110125"/>
<feature type="domain" description="Bacterial DNA polymerase III alpha subunit NTPase" evidence="1">
    <location>
        <begin position="2"/>
        <end position="106"/>
    </location>
</feature>
<dbReference type="GO" id="GO:0006260">
    <property type="term" value="P:DNA replication"/>
    <property type="evidence" value="ECO:0007669"/>
    <property type="project" value="InterPro"/>
</dbReference>